<dbReference type="InterPro" id="IPR006664">
    <property type="entry name" value="OMP_bac"/>
</dbReference>
<keyword evidence="2 4" id="KW-0472">Membrane</keyword>
<dbReference type="PRINTS" id="PR01021">
    <property type="entry name" value="OMPADOMAIN"/>
</dbReference>
<keyword evidence="3" id="KW-0998">Cell outer membrane</keyword>
<evidence type="ECO:0000256" key="1">
    <source>
        <dbReference type="ARBA" id="ARBA00004442"/>
    </source>
</evidence>
<dbReference type="InterPro" id="IPR050330">
    <property type="entry name" value="Bact_OuterMem_StrucFunc"/>
</dbReference>
<evidence type="ECO:0000256" key="4">
    <source>
        <dbReference type="PROSITE-ProRule" id="PRU00473"/>
    </source>
</evidence>
<comment type="caution">
    <text evidence="6">The sequence shown here is derived from an EMBL/GenBank/DDBJ whole genome shotgun (WGS) entry which is preliminary data.</text>
</comment>
<evidence type="ECO:0000256" key="3">
    <source>
        <dbReference type="ARBA" id="ARBA00023237"/>
    </source>
</evidence>
<keyword evidence="7" id="KW-1185">Reference proteome</keyword>
<dbReference type="GO" id="GO:0009279">
    <property type="term" value="C:cell outer membrane"/>
    <property type="evidence" value="ECO:0007669"/>
    <property type="project" value="UniProtKB-SubCell"/>
</dbReference>
<dbReference type="Gene3D" id="3.30.1330.60">
    <property type="entry name" value="OmpA-like domain"/>
    <property type="match status" value="1"/>
</dbReference>
<evidence type="ECO:0000313" key="7">
    <source>
        <dbReference type="Proteomes" id="UP000194798"/>
    </source>
</evidence>
<organism evidence="6 7">
    <name type="scientific">Thioflexithrix psekupsensis</name>
    <dbReference type="NCBI Taxonomy" id="1570016"/>
    <lineage>
        <taxon>Bacteria</taxon>
        <taxon>Pseudomonadati</taxon>
        <taxon>Pseudomonadota</taxon>
        <taxon>Gammaproteobacteria</taxon>
        <taxon>Thiotrichales</taxon>
        <taxon>Thioflexithrix</taxon>
    </lineage>
</organism>
<dbReference type="SUPFAM" id="SSF103088">
    <property type="entry name" value="OmpA-like"/>
    <property type="match status" value="1"/>
</dbReference>
<feature type="domain" description="OmpA-like" evidence="5">
    <location>
        <begin position="62"/>
        <end position="178"/>
    </location>
</feature>
<dbReference type="InterPro" id="IPR036737">
    <property type="entry name" value="OmpA-like_sf"/>
</dbReference>
<dbReference type="AlphaFoldDB" id="A0A251X6G1"/>
<dbReference type="Proteomes" id="UP000194798">
    <property type="component" value="Unassembled WGS sequence"/>
</dbReference>
<evidence type="ECO:0000256" key="2">
    <source>
        <dbReference type="ARBA" id="ARBA00023136"/>
    </source>
</evidence>
<dbReference type="EMBL" id="MSLT01000018">
    <property type="protein sequence ID" value="OUD13335.1"/>
    <property type="molecule type" value="Genomic_DNA"/>
</dbReference>
<dbReference type="PROSITE" id="PS51257">
    <property type="entry name" value="PROKAR_LIPOPROTEIN"/>
    <property type="match status" value="1"/>
</dbReference>
<dbReference type="Pfam" id="PF00691">
    <property type="entry name" value="OmpA"/>
    <property type="match status" value="1"/>
</dbReference>
<dbReference type="RefSeq" id="WP_086488786.1">
    <property type="nucleotide sequence ID" value="NZ_MSLT01000018.1"/>
</dbReference>
<dbReference type="InterPro" id="IPR006665">
    <property type="entry name" value="OmpA-like"/>
</dbReference>
<proteinExistence type="predicted"/>
<dbReference type="PANTHER" id="PTHR30329:SF21">
    <property type="entry name" value="LIPOPROTEIN YIAD-RELATED"/>
    <property type="match status" value="1"/>
</dbReference>
<gene>
    <name evidence="6" type="ORF">TPSD3_11990</name>
</gene>
<comment type="subcellular location">
    <subcellularLocation>
        <location evidence="1">Cell outer membrane</location>
    </subcellularLocation>
</comment>
<name>A0A251X6G1_9GAMM</name>
<protein>
    <recommendedName>
        <fullName evidence="5">OmpA-like domain-containing protein</fullName>
    </recommendedName>
</protein>
<evidence type="ECO:0000259" key="5">
    <source>
        <dbReference type="PROSITE" id="PS51123"/>
    </source>
</evidence>
<dbReference type="OrthoDB" id="6195779at2"/>
<reference evidence="6 7" key="1">
    <citation type="submission" date="2016-12" db="EMBL/GenBank/DDBJ databases">
        <title>Thioflexothrix psekupsii D3 genome sequencing and assembly.</title>
        <authorList>
            <person name="Fomenkov A."/>
            <person name="Vincze T."/>
            <person name="Grabovich M."/>
            <person name="Anton B.P."/>
            <person name="Dubinina G."/>
            <person name="Orlova M."/>
            <person name="Belousova E."/>
            <person name="Roberts R.J."/>
        </authorList>
    </citation>
    <scope>NUCLEOTIDE SEQUENCE [LARGE SCALE GENOMIC DNA]</scope>
    <source>
        <strain evidence="6">D3</strain>
    </source>
</reference>
<dbReference type="PROSITE" id="PS51123">
    <property type="entry name" value="OMPA_2"/>
    <property type="match status" value="1"/>
</dbReference>
<dbReference type="PANTHER" id="PTHR30329">
    <property type="entry name" value="STATOR ELEMENT OF FLAGELLAR MOTOR COMPLEX"/>
    <property type="match status" value="1"/>
</dbReference>
<sequence length="209" mass="23522">MKGSHRVFWVLGFIGISACTTQPVQRYPNYSSAPNPVPVVQPVVTPSPAVTNPTQVYPNPPQGLRWGWQDAVLFPFNKAHLEKRFHPTLQGLVDTLQRYPDINILITGHADNTGDAAYNRRLSERRMKTVSDFLQRKGIPSHRIVTRAFGEQRPTGSNACPEDRQRNRRVDLAFFPAGYSPDLSNAVTGESLPIAGTCEEQRRLFEQLR</sequence>
<evidence type="ECO:0000313" key="6">
    <source>
        <dbReference type="EMBL" id="OUD13335.1"/>
    </source>
</evidence>
<accession>A0A251X6G1</accession>
<dbReference type="CDD" id="cd07185">
    <property type="entry name" value="OmpA_C-like"/>
    <property type="match status" value="1"/>
</dbReference>